<dbReference type="AlphaFoldDB" id="A0A2Z7AK02"/>
<organism evidence="2 3">
    <name type="scientific">Dorcoceras hygrometricum</name>
    <dbReference type="NCBI Taxonomy" id="472368"/>
    <lineage>
        <taxon>Eukaryota</taxon>
        <taxon>Viridiplantae</taxon>
        <taxon>Streptophyta</taxon>
        <taxon>Embryophyta</taxon>
        <taxon>Tracheophyta</taxon>
        <taxon>Spermatophyta</taxon>
        <taxon>Magnoliopsida</taxon>
        <taxon>eudicotyledons</taxon>
        <taxon>Gunneridae</taxon>
        <taxon>Pentapetalae</taxon>
        <taxon>asterids</taxon>
        <taxon>lamiids</taxon>
        <taxon>Lamiales</taxon>
        <taxon>Gesneriaceae</taxon>
        <taxon>Didymocarpoideae</taxon>
        <taxon>Trichosporeae</taxon>
        <taxon>Loxocarpinae</taxon>
        <taxon>Dorcoceras</taxon>
    </lineage>
</organism>
<dbReference type="Proteomes" id="UP000250235">
    <property type="component" value="Unassembled WGS sequence"/>
</dbReference>
<feature type="compositionally biased region" description="Low complexity" evidence="1">
    <location>
        <begin position="106"/>
        <end position="116"/>
    </location>
</feature>
<name>A0A2Z7AK02_9LAMI</name>
<accession>A0A2Z7AK02</accession>
<gene>
    <name evidence="2" type="ORF">F511_39100</name>
</gene>
<evidence type="ECO:0000313" key="3">
    <source>
        <dbReference type="Proteomes" id="UP000250235"/>
    </source>
</evidence>
<reference evidence="2 3" key="1">
    <citation type="journal article" date="2015" name="Proc. Natl. Acad. Sci. U.S.A.">
        <title>The resurrection genome of Boea hygrometrica: A blueprint for survival of dehydration.</title>
        <authorList>
            <person name="Xiao L."/>
            <person name="Yang G."/>
            <person name="Zhang L."/>
            <person name="Yang X."/>
            <person name="Zhao S."/>
            <person name="Ji Z."/>
            <person name="Zhou Q."/>
            <person name="Hu M."/>
            <person name="Wang Y."/>
            <person name="Chen M."/>
            <person name="Xu Y."/>
            <person name="Jin H."/>
            <person name="Xiao X."/>
            <person name="Hu G."/>
            <person name="Bao F."/>
            <person name="Hu Y."/>
            <person name="Wan P."/>
            <person name="Li L."/>
            <person name="Deng X."/>
            <person name="Kuang T."/>
            <person name="Xiang C."/>
            <person name="Zhu J.K."/>
            <person name="Oliver M.J."/>
            <person name="He Y."/>
        </authorList>
    </citation>
    <scope>NUCLEOTIDE SEQUENCE [LARGE SCALE GENOMIC DNA]</scope>
    <source>
        <strain evidence="3">cv. XS01</strain>
    </source>
</reference>
<evidence type="ECO:0000313" key="2">
    <source>
        <dbReference type="EMBL" id="KZV22033.1"/>
    </source>
</evidence>
<sequence length="116" mass="12841">MYTFTPRTPERSPNLASFLDAMCDKSYNAPELIKEDLLCLFGFSRKGVELVRDLDEHMGKAAMLKAWDEAEEGSSRATVPPKKATNKRKASTPTEKEARCQKKKGASSSGARSVLE</sequence>
<dbReference type="EMBL" id="KV014488">
    <property type="protein sequence ID" value="KZV22033.1"/>
    <property type="molecule type" value="Genomic_DNA"/>
</dbReference>
<proteinExistence type="predicted"/>
<keyword evidence="3" id="KW-1185">Reference proteome</keyword>
<feature type="region of interest" description="Disordered" evidence="1">
    <location>
        <begin position="69"/>
        <end position="116"/>
    </location>
</feature>
<evidence type="ECO:0000256" key="1">
    <source>
        <dbReference type="SAM" id="MobiDB-lite"/>
    </source>
</evidence>
<protein>
    <submittedName>
        <fullName evidence="2">Structural maintenance of chromosomes 5 smc5</fullName>
    </submittedName>
</protein>